<evidence type="ECO:0000256" key="6">
    <source>
        <dbReference type="ARBA" id="ARBA00022909"/>
    </source>
</evidence>
<dbReference type="InterPro" id="IPR017926">
    <property type="entry name" value="GATASE"/>
</dbReference>
<evidence type="ECO:0000256" key="3">
    <source>
        <dbReference type="ARBA" id="ARBA00005970"/>
    </source>
</evidence>
<feature type="domain" description="Chorismate-utilising enzyme C-terminal" evidence="11">
    <location>
        <begin position="533"/>
        <end position="832"/>
    </location>
</feature>
<dbReference type="InterPro" id="IPR029062">
    <property type="entry name" value="Class_I_gatase-like"/>
</dbReference>
<dbReference type="CDD" id="cd01743">
    <property type="entry name" value="GATase1_Anthranilate_Synthase"/>
    <property type="match status" value="1"/>
</dbReference>
<evidence type="ECO:0000256" key="9">
    <source>
        <dbReference type="ARBA" id="ARBA00031904"/>
    </source>
</evidence>
<dbReference type="Gene3D" id="3.40.50.880">
    <property type="match status" value="1"/>
</dbReference>
<evidence type="ECO:0000256" key="8">
    <source>
        <dbReference type="ARBA" id="ARBA00031329"/>
    </source>
</evidence>
<dbReference type="GO" id="GO:0046656">
    <property type="term" value="P:folic acid biosynthetic process"/>
    <property type="evidence" value="ECO:0007669"/>
    <property type="project" value="UniProtKB-KW"/>
</dbReference>
<dbReference type="GO" id="GO:0046820">
    <property type="term" value="F:4-amino-4-deoxychorismate synthase activity"/>
    <property type="evidence" value="ECO:0007669"/>
    <property type="project" value="UniProtKB-EC"/>
</dbReference>
<dbReference type="GO" id="GO:0000162">
    <property type="term" value="P:L-tryptophan biosynthetic process"/>
    <property type="evidence" value="ECO:0007669"/>
    <property type="project" value="TreeGrafter"/>
</dbReference>
<dbReference type="Gene3D" id="3.60.120.10">
    <property type="entry name" value="Anthranilate synthase"/>
    <property type="match status" value="1"/>
</dbReference>
<keyword evidence="14" id="KW-1185">Reference proteome</keyword>
<dbReference type="InterPro" id="IPR019999">
    <property type="entry name" value="Anth_synth_I-like"/>
</dbReference>
<evidence type="ECO:0000256" key="1">
    <source>
        <dbReference type="ARBA" id="ARBA00001000"/>
    </source>
</evidence>
<dbReference type="PANTHER" id="PTHR11236">
    <property type="entry name" value="AMINOBENZOATE/ANTHRANILATE SYNTHASE"/>
    <property type="match status" value="1"/>
</dbReference>
<keyword evidence="7" id="KW-0315">Glutamine amidotransferase</keyword>
<dbReference type="PRINTS" id="PR00097">
    <property type="entry name" value="ANTSNTHASEII"/>
</dbReference>
<comment type="pathway">
    <text evidence="2">Cofactor biosynthesis; tetrahydrofolate biosynthesis; 4-aminobenzoate from chorismate: step 1/2.</text>
</comment>
<comment type="similarity">
    <text evidence="3">In the C-terminal section; belongs to the anthranilate synthase component I family.</text>
</comment>
<evidence type="ECO:0000256" key="5">
    <source>
        <dbReference type="ARBA" id="ARBA00022679"/>
    </source>
</evidence>
<evidence type="ECO:0000259" key="12">
    <source>
        <dbReference type="Pfam" id="PF04715"/>
    </source>
</evidence>
<dbReference type="Pfam" id="PF00425">
    <property type="entry name" value="Chorismate_bind"/>
    <property type="match status" value="1"/>
</dbReference>
<gene>
    <name evidence="13" type="primary">ABZ1</name>
    <name evidence="13" type="ORF">MCUN1_003843</name>
</gene>
<feature type="domain" description="Anthranilate synthase component I N-terminal" evidence="12">
    <location>
        <begin position="296"/>
        <end position="447"/>
    </location>
</feature>
<evidence type="ECO:0000313" key="14">
    <source>
        <dbReference type="Proteomes" id="UP001219933"/>
    </source>
</evidence>
<dbReference type="EMBL" id="CP119882">
    <property type="protein sequence ID" value="WFD36951.1"/>
    <property type="molecule type" value="Genomic_DNA"/>
</dbReference>
<sequence length="842" mass="92114">MVSRLPRVVVVDHYDSYTRNLLSLLCDSIEPAPSSEELAARVVVIPHTHPALAPENFAKELLPHVDALILSPGPGTSTRDDDFGASAALLRNPELVQMPILGICLGHQGIATTFGGSVRRLANPAHGTKRALTVVPGTSALMNGIDDGTEMVCYNSLVVDENTLPSCLTVTAWSQTELDGRIIQGVQHKTLPYYGVQFHPESIESSAGHLVLKNFIGEVEAYWRHKDESRVSLWDSDACSIPHVIHEYGQTLVSLGRDAALGPRQASPAWKLVERSFSVPDQDLNDVVVSKIPALVARLFRNDGCIWLDSASARNPQSHYSFMSTADFVLTYGMDGQLDACVRQGENVARAPVDARLDSGGLWDWLDQVQGSLQSMTQDIGSSVPNHRMCPFRTGFAGFWSYEMKDESLDLGHSASHYEDIGGKVNRMQLPLAQWAFCNTVLSFDHISCTWKAYALVSTAEPMYGDEDAALNALNKAIHAADPRVSIGIPAASADKWFECVERVLGEKNALNTAPTVARTPPLPPLTALDGHDEYIKRILQAQELICQGESYEICLTTQFEGTVPELEKAADKYAAYFELYLKLRKRNPAPFGAYLELLPTPDGTPQAILSTSPERFLTITCDGDLEMRPIKGTLVRPGYAATEEAWLEQAKTDPEMRAFIEQEDERRKRQLNSDVKERSENLMIADLIRADLQSICFPDSVKVPKLIAIETYETVHQLVTSVVGKMRPGIRCVEATRRCFPPGSMTGAPKKRSVQLLEQLERTPGCTQPDTVRRRGVYSGALGFIGVDGGANFSVVIRTLTAQGAGVTVGAGGAVTFLSTPEGEWIEVIHKLGSLTVMDGA</sequence>
<comment type="catalytic activity">
    <reaction evidence="1">
        <text>chorismate + L-glutamine = 4-amino-4-deoxychorismate + L-glutamate</text>
        <dbReference type="Rhea" id="RHEA:11672"/>
        <dbReference type="ChEBI" id="CHEBI:29748"/>
        <dbReference type="ChEBI" id="CHEBI:29985"/>
        <dbReference type="ChEBI" id="CHEBI:58359"/>
        <dbReference type="ChEBI" id="CHEBI:58406"/>
        <dbReference type="EC" id="2.6.1.85"/>
    </reaction>
</comment>
<dbReference type="InterPro" id="IPR006221">
    <property type="entry name" value="TrpG/PapA_dom"/>
</dbReference>
<dbReference type="NCBIfam" id="TIGR00566">
    <property type="entry name" value="trpG_papA"/>
    <property type="match status" value="1"/>
</dbReference>
<dbReference type="SUPFAM" id="SSF56322">
    <property type="entry name" value="ADC synthase"/>
    <property type="match status" value="1"/>
</dbReference>
<dbReference type="Proteomes" id="UP001219933">
    <property type="component" value="Chromosome 6"/>
</dbReference>
<dbReference type="PRINTS" id="PR00096">
    <property type="entry name" value="GATASE"/>
</dbReference>
<dbReference type="EC" id="2.6.1.85" evidence="4"/>
<reference evidence="13" key="1">
    <citation type="submission" date="2023-03" db="EMBL/GenBank/DDBJ databases">
        <title>Mating type loci evolution in Malassezia.</title>
        <authorList>
            <person name="Coelho M.A."/>
        </authorList>
    </citation>
    <scope>NUCLEOTIDE SEQUENCE</scope>
    <source>
        <strain evidence="13">CBS 11721</strain>
    </source>
</reference>
<evidence type="ECO:0000256" key="7">
    <source>
        <dbReference type="ARBA" id="ARBA00022962"/>
    </source>
</evidence>
<dbReference type="GO" id="GO:0005737">
    <property type="term" value="C:cytoplasm"/>
    <property type="evidence" value="ECO:0007669"/>
    <property type="project" value="TreeGrafter"/>
</dbReference>
<dbReference type="Pfam" id="PF00117">
    <property type="entry name" value="GATase"/>
    <property type="match status" value="1"/>
</dbReference>
<name>A0AAF0EU38_9BASI</name>
<proteinExistence type="inferred from homology"/>
<dbReference type="Pfam" id="PF04715">
    <property type="entry name" value="Anth_synt_I_N"/>
    <property type="match status" value="1"/>
</dbReference>
<protein>
    <recommendedName>
        <fullName evidence="4">aminodeoxychorismate synthase</fullName>
        <ecNumber evidence="4">2.6.1.85</ecNumber>
    </recommendedName>
    <alternativeName>
        <fullName evidence="8">Para-aminobenzoate synthase</fullName>
    </alternativeName>
    <alternativeName>
        <fullName evidence="9">p-aminobenzoic acid synthase</fullName>
    </alternativeName>
</protein>
<evidence type="ECO:0000259" key="11">
    <source>
        <dbReference type="Pfam" id="PF00425"/>
    </source>
</evidence>
<dbReference type="InterPro" id="IPR005801">
    <property type="entry name" value="ADC_synthase"/>
</dbReference>
<dbReference type="AlphaFoldDB" id="A0AAF0EU38"/>
<feature type="domain" description="Glutamine amidotransferase" evidence="10">
    <location>
        <begin position="9"/>
        <end position="216"/>
    </location>
</feature>
<dbReference type="PROSITE" id="PS51273">
    <property type="entry name" value="GATASE_TYPE_1"/>
    <property type="match status" value="1"/>
</dbReference>
<dbReference type="PRINTS" id="PR00099">
    <property type="entry name" value="CPSGATASE"/>
</dbReference>
<dbReference type="SUPFAM" id="SSF52317">
    <property type="entry name" value="Class I glutamine amidotransferase-like"/>
    <property type="match status" value="1"/>
</dbReference>
<dbReference type="GO" id="GO:0008153">
    <property type="term" value="P:4-aminobenzoate biosynthetic process"/>
    <property type="evidence" value="ECO:0007669"/>
    <property type="project" value="TreeGrafter"/>
</dbReference>
<evidence type="ECO:0000313" key="13">
    <source>
        <dbReference type="EMBL" id="WFD36951.1"/>
    </source>
</evidence>
<keyword evidence="5 13" id="KW-0808">Transferase</keyword>
<evidence type="ECO:0000259" key="10">
    <source>
        <dbReference type="Pfam" id="PF00117"/>
    </source>
</evidence>
<organism evidence="13 14">
    <name type="scientific">Malassezia cuniculi</name>
    <dbReference type="NCBI Taxonomy" id="948313"/>
    <lineage>
        <taxon>Eukaryota</taxon>
        <taxon>Fungi</taxon>
        <taxon>Dikarya</taxon>
        <taxon>Basidiomycota</taxon>
        <taxon>Ustilaginomycotina</taxon>
        <taxon>Malasseziomycetes</taxon>
        <taxon>Malasseziales</taxon>
        <taxon>Malasseziaceae</taxon>
        <taxon>Malassezia</taxon>
    </lineage>
</organism>
<evidence type="ECO:0000256" key="2">
    <source>
        <dbReference type="ARBA" id="ARBA00005009"/>
    </source>
</evidence>
<dbReference type="PANTHER" id="PTHR11236:SF18">
    <property type="entry name" value="AMINODEOXYCHORISMATE SYNTHASE"/>
    <property type="match status" value="1"/>
</dbReference>
<accession>A0AAF0EU38</accession>
<evidence type="ECO:0000256" key="4">
    <source>
        <dbReference type="ARBA" id="ARBA00013139"/>
    </source>
</evidence>
<dbReference type="InterPro" id="IPR006805">
    <property type="entry name" value="Anth_synth_I_N"/>
</dbReference>
<keyword evidence="6" id="KW-0289">Folate biosynthesis</keyword>
<keyword evidence="13" id="KW-0032">Aminotransferase</keyword>
<dbReference type="InterPro" id="IPR015890">
    <property type="entry name" value="Chorismate_C"/>
</dbReference>